<evidence type="ECO:0000313" key="2">
    <source>
        <dbReference type="Proteomes" id="UP000270296"/>
    </source>
</evidence>
<dbReference type="WBParaSite" id="SBAD_0000250301-mRNA-1">
    <property type="protein sequence ID" value="SBAD_0000250301-mRNA-1"/>
    <property type="gene ID" value="SBAD_0000250301"/>
</dbReference>
<reference evidence="3" key="1">
    <citation type="submission" date="2016-06" db="UniProtKB">
        <authorList>
            <consortium name="WormBaseParasite"/>
        </authorList>
    </citation>
    <scope>IDENTIFICATION</scope>
</reference>
<reference evidence="1 2" key="2">
    <citation type="submission" date="2018-11" db="EMBL/GenBank/DDBJ databases">
        <authorList>
            <consortium name="Pathogen Informatics"/>
        </authorList>
    </citation>
    <scope>NUCLEOTIDE SEQUENCE [LARGE SCALE GENOMIC DNA]</scope>
</reference>
<dbReference type="SUPFAM" id="SSF82895">
    <property type="entry name" value="TSP-1 type 1 repeat"/>
    <property type="match status" value="1"/>
</dbReference>
<proteinExistence type="predicted"/>
<evidence type="ECO:0000313" key="3">
    <source>
        <dbReference type="WBParaSite" id="SBAD_0000250301-mRNA-1"/>
    </source>
</evidence>
<dbReference type="EMBL" id="UZAM01007205">
    <property type="protein sequence ID" value="VDO97480.1"/>
    <property type="molecule type" value="Genomic_DNA"/>
</dbReference>
<accession>A0A183IFJ6</accession>
<sequence>MVIAAPENMIEYESLIPTVTVRKHELGLLCCLNYFTVWSQWTDWSQCQQSKQMRVRGCVTVPGKKCPGSNSELRQCIEERFKKPDYALQTHYFEFLHRLSQDPLPSPGFFTPPPVLMTLKLAFDSVFYMNRNLTPCIDGLQQLQKRTKRFDTFLEFYIYIKQIDKVHDLITVSSFLISRAKITHVIGFKN</sequence>
<organism evidence="3">
    <name type="scientific">Soboliphyme baturini</name>
    <dbReference type="NCBI Taxonomy" id="241478"/>
    <lineage>
        <taxon>Eukaryota</taxon>
        <taxon>Metazoa</taxon>
        <taxon>Ecdysozoa</taxon>
        <taxon>Nematoda</taxon>
        <taxon>Enoplea</taxon>
        <taxon>Dorylaimia</taxon>
        <taxon>Dioctophymatida</taxon>
        <taxon>Dioctophymatoidea</taxon>
        <taxon>Soboliphymatidae</taxon>
        <taxon>Soboliphyme</taxon>
    </lineage>
</organism>
<protein>
    <submittedName>
        <fullName evidence="3">Transferrin-like domain-containing protein</fullName>
    </submittedName>
</protein>
<keyword evidence="2" id="KW-1185">Reference proteome</keyword>
<dbReference type="PROSITE" id="PS50092">
    <property type="entry name" value="TSP1"/>
    <property type="match status" value="1"/>
</dbReference>
<dbReference type="AlphaFoldDB" id="A0A183IFJ6"/>
<evidence type="ECO:0000313" key="1">
    <source>
        <dbReference type="EMBL" id="VDO97480.1"/>
    </source>
</evidence>
<gene>
    <name evidence="1" type="ORF">SBAD_LOCUS2390</name>
</gene>
<dbReference type="InterPro" id="IPR036383">
    <property type="entry name" value="TSP1_rpt_sf"/>
</dbReference>
<dbReference type="Proteomes" id="UP000270296">
    <property type="component" value="Unassembled WGS sequence"/>
</dbReference>
<dbReference type="InterPro" id="IPR000884">
    <property type="entry name" value="TSP1_rpt"/>
</dbReference>
<name>A0A183IFJ6_9BILA</name>